<keyword evidence="1" id="KW-0285">Flavoprotein</keyword>
<protein>
    <submittedName>
        <fullName evidence="5">Thioredoxin reductase</fullName>
    </submittedName>
</protein>
<evidence type="ECO:0000259" key="3">
    <source>
        <dbReference type="Pfam" id="PF07992"/>
    </source>
</evidence>
<dbReference type="InterPro" id="IPR044142">
    <property type="entry name" value="AhpF_NTD_N"/>
</dbReference>
<dbReference type="InterPro" id="IPR017561">
    <property type="entry name" value="AhpF_homologue_put"/>
</dbReference>
<dbReference type="Pfam" id="PF07992">
    <property type="entry name" value="Pyr_redox_2"/>
    <property type="match status" value="1"/>
</dbReference>
<evidence type="ECO:0000313" key="6">
    <source>
        <dbReference type="Proteomes" id="UP000036503"/>
    </source>
</evidence>
<accession>A0A0J6WTS0</accession>
<dbReference type="InterPro" id="IPR023753">
    <property type="entry name" value="FAD/NAD-binding_dom"/>
</dbReference>
<dbReference type="EMBL" id="LEKT01000012">
    <property type="protein sequence ID" value="KMO86940.1"/>
    <property type="molecule type" value="Genomic_DNA"/>
</dbReference>
<keyword evidence="6" id="KW-1185">Reference proteome</keyword>
<dbReference type="Proteomes" id="UP000036503">
    <property type="component" value="Unassembled WGS sequence"/>
</dbReference>
<dbReference type="STRING" id="39029.BSR42_03945"/>
<keyword evidence="2" id="KW-0560">Oxidoreductase</keyword>
<dbReference type="Gene3D" id="3.40.30.80">
    <property type="match status" value="1"/>
</dbReference>
<dbReference type="InterPro" id="IPR050097">
    <property type="entry name" value="Ferredoxin-NADP_redctase_2"/>
</dbReference>
<dbReference type="RefSeq" id="WP_048513793.1">
    <property type="nucleotide sequence ID" value="NZ_FUXD01000007.1"/>
</dbReference>
<dbReference type="InterPro" id="IPR012336">
    <property type="entry name" value="Thioredoxin-like_fold"/>
</dbReference>
<dbReference type="CDD" id="cd02974">
    <property type="entry name" value="AhpF_NTD_N"/>
    <property type="match status" value="1"/>
</dbReference>
<proteinExistence type="predicted"/>
<dbReference type="AlphaFoldDB" id="A0A0J6WTS0"/>
<dbReference type="PRINTS" id="PR00469">
    <property type="entry name" value="PNDRDTASEII"/>
</dbReference>
<evidence type="ECO:0000256" key="2">
    <source>
        <dbReference type="ARBA" id="ARBA00023002"/>
    </source>
</evidence>
<dbReference type="Gene3D" id="3.50.50.60">
    <property type="entry name" value="FAD/NAD(P)-binding domain"/>
    <property type="match status" value="2"/>
</dbReference>
<dbReference type="GO" id="GO:0016491">
    <property type="term" value="F:oxidoreductase activity"/>
    <property type="evidence" value="ECO:0007669"/>
    <property type="project" value="UniProtKB-KW"/>
</dbReference>
<organism evidence="5 6">
    <name type="scientific">Megasphaera cerevisiae DSM 20462</name>
    <dbReference type="NCBI Taxonomy" id="1122219"/>
    <lineage>
        <taxon>Bacteria</taxon>
        <taxon>Bacillati</taxon>
        <taxon>Bacillota</taxon>
        <taxon>Negativicutes</taxon>
        <taxon>Veillonellales</taxon>
        <taxon>Veillonellaceae</taxon>
        <taxon>Megasphaera</taxon>
    </lineage>
</organism>
<evidence type="ECO:0000313" key="5">
    <source>
        <dbReference type="EMBL" id="KMO86940.1"/>
    </source>
</evidence>
<evidence type="ECO:0000259" key="4">
    <source>
        <dbReference type="Pfam" id="PF13192"/>
    </source>
</evidence>
<dbReference type="SUPFAM" id="SSF51905">
    <property type="entry name" value="FAD/NAD(P)-binding domain"/>
    <property type="match status" value="1"/>
</dbReference>
<dbReference type="OrthoDB" id="9806179at2"/>
<sequence length="543" mass="59035">MRNMYDAIIVGGGPAGLSAAIYLGRAKYKVLVVEKEKIGGQITITSEVVNYPGVAKVSGKDLTDEMYAQAKAFGAEFLLADVQALELSDDIKEIRTTQGDYQSLAVILATGANPRKIGFHGEKEFQGRGVAYCATCDGEFFTGMDIFVIGGGFAAVEESIFLTKYAKSVTILVRKDHFACAKTIADELKRYPKIAIKFNTELVRAGGEQMVSYAEFKNNLTGKQWRYNASDHGGFGIFVFAGYVPNTALFADKVELDTMGYVITDANQKTNIAGVYAAGDLCIKNLRQVVTAVSDGAIAATASEKHISMMHDTLHLPEFSRPEADMDRLEKQEENNAAQKEGDEEMSFISSDIRKQLKPVFAKFAHPVVLKAWLNDSAFAAELKGFAEEFSGLTDAVSYEESVTDGAPGLEILHEDKTSSGIVFHGVPGGHEFNSFVLALYNVAGPGQGLDEGVAQALEKIQQAVNVKVVVSLSCTMCPEVVMGTQRLAAASSNVTAEMYDVQHFPDIRKKYNIMSVPCMIVNDNDVYFGKKDIAEIVNLLQQ</sequence>
<dbReference type="SUPFAM" id="SSF52833">
    <property type="entry name" value="Thioredoxin-like"/>
    <property type="match status" value="2"/>
</dbReference>
<gene>
    <name evidence="5" type="ORF">AB840_05280</name>
</gene>
<dbReference type="PANTHER" id="PTHR48105">
    <property type="entry name" value="THIOREDOXIN REDUCTASE 1-RELATED-RELATED"/>
    <property type="match status" value="1"/>
</dbReference>
<dbReference type="NCBIfam" id="TIGR03143">
    <property type="entry name" value="AhpF_homolog"/>
    <property type="match status" value="1"/>
</dbReference>
<dbReference type="PATRIC" id="fig|1122219.3.peg.433"/>
<dbReference type="PRINTS" id="PR00368">
    <property type="entry name" value="FADPNR"/>
</dbReference>
<feature type="domain" description="FAD/NAD(P)-binding" evidence="3">
    <location>
        <begin position="5"/>
        <end position="296"/>
    </location>
</feature>
<dbReference type="Pfam" id="PF13192">
    <property type="entry name" value="Thioredoxin_3"/>
    <property type="match status" value="1"/>
</dbReference>
<name>A0A0J6WTS0_9FIRM</name>
<dbReference type="InterPro" id="IPR036188">
    <property type="entry name" value="FAD/NAD-bd_sf"/>
</dbReference>
<feature type="domain" description="Thioredoxin-like fold" evidence="4">
    <location>
        <begin position="466"/>
        <end position="540"/>
    </location>
</feature>
<evidence type="ECO:0000256" key="1">
    <source>
        <dbReference type="ARBA" id="ARBA00022630"/>
    </source>
</evidence>
<dbReference type="InParanoid" id="A0A0J6WTS0"/>
<comment type="caution">
    <text evidence="5">The sequence shown here is derived from an EMBL/GenBank/DDBJ whole genome shotgun (WGS) entry which is preliminary data.</text>
</comment>
<reference evidence="5 6" key="1">
    <citation type="submission" date="2015-06" db="EMBL/GenBank/DDBJ databases">
        <title>Draft genome sequence of beer spoilage bacterium Megasphaera cerevisiae type strain 20462.</title>
        <authorList>
            <person name="Kutumbaka K."/>
            <person name="Pasmowitz J."/>
            <person name="Mategko J."/>
            <person name="Reyes D."/>
            <person name="Friedrich A."/>
            <person name="Han S."/>
            <person name="Martens-Habbena W."/>
            <person name="Neal-McKinney J."/>
            <person name="Janagama H.K."/>
            <person name="Nadala C."/>
            <person name="Samadpour M."/>
        </authorList>
    </citation>
    <scope>NUCLEOTIDE SEQUENCE [LARGE SCALE GENOMIC DNA]</scope>
    <source>
        <strain evidence="5 6">DSM 20462</strain>
    </source>
</reference>
<dbReference type="InterPro" id="IPR036249">
    <property type="entry name" value="Thioredoxin-like_sf"/>
</dbReference>